<reference evidence="5" key="1">
    <citation type="submission" date="2021-03" db="EMBL/GenBank/DDBJ databases">
        <title>Antimicrobial resistance genes in bacteria isolated from Japanese honey, and their potential for conferring macrolide and lincosamide resistance in the American foulbrood pathogen Paenibacillus larvae.</title>
        <authorList>
            <person name="Okamoto M."/>
            <person name="Kumagai M."/>
            <person name="Kanamori H."/>
            <person name="Takamatsu D."/>
        </authorList>
    </citation>
    <scope>NUCLEOTIDE SEQUENCE</scope>
    <source>
        <strain evidence="5">J41TS4</strain>
    </source>
</reference>
<dbReference type="EMBL" id="BORS01000001">
    <property type="protein sequence ID" value="GIO40503.1"/>
    <property type="molecule type" value="Genomic_DNA"/>
</dbReference>
<keyword evidence="6" id="KW-1185">Reference proteome</keyword>
<gene>
    <name evidence="5" type="ORF">J41TS4_02610</name>
</gene>
<dbReference type="InterPro" id="IPR050855">
    <property type="entry name" value="NDM-1-like"/>
</dbReference>
<evidence type="ECO:0000256" key="1">
    <source>
        <dbReference type="ARBA" id="ARBA00034221"/>
    </source>
</evidence>
<dbReference type="AlphaFoldDB" id="A0A919Y1F1"/>
<evidence type="ECO:0000313" key="5">
    <source>
        <dbReference type="EMBL" id="GIO40503.1"/>
    </source>
</evidence>
<dbReference type="SUPFAM" id="SSF56281">
    <property type="entry name" value="Metallo-hydrolase/oxidoreductase"/>
    <property type="match status" value="1"/>
</dbReference>
<evidence type="ECO:0000313" key="6">
    <source>
        <dbReference type="Proteomes" id="UP000678895"/>
    </source>
</evidence>
<sequence length="260" mass="29755">MESCNHWFTVEQIDSKTYAISEYGHWEKVHSYLVIGDSHAALIDTGIGIGNIKKIVDQLTSLPIKVITTHVHWDHIGNHGLFDEIYVHELEKEWLRNGIPGLPIEVIRRDVIRDITLPLPEDFCIENYEPFKGEPAGVVRDYDTIDLGKRVLTLIHTPGHSPGHLCIYEAERGYLFTGDLIYKGTLFAFYPTTDPLQFVNSVEKISRLDNISKVLPGHHDLDLSSDFIKEVHEACQDLLQRDLAKHGSGIHRYQHFNIHF</sequence>
<dbReference type="InterPro" id="IPR001279">
    <property type="entry name" value="Metallo-B-lactamas"/>
</dbReference>
<dbReference type="Pfam" id="PF00753">
    <property type="entry name" value="Lactamase_B"/>
    <property type="match status" value="1"/>
</dbReference>
<name>A0A919Y1F1_9BACL</name>
<dbReference type="SMART" id="SM00849">
    <property type="entry name" value="Lactamase_B"/>
    <property type="match status" value="1"/>
</dbReference>
<comment type="caution">
    <text evidence="5">The sequence shown here is derived from an EMBL/GenBank/DDBJ whole genome shotgun (WGS) entry which is preliminary data.</text>
</comment>
<protein>
    <submittedName>
        <fullName evidence="5">MBL fold metallo-hydrolase</fullName>
    </submittedName>
</protein>
<dbReference type="Gene3D" id="3.60.15.10">
    <property type="entry name" value="Ribonuclease Z/Hydroxyacylglutathione hydrolase-like"/>
    <property type="match status" value="1"/>
</dbReference>
<organism evidence="5 6">
    <name type="scientific">Paenibacillus apis</name>
    <dbReference type="NCBI Taxonomy" id="1792174"/>
    <lineage>
        <taxon>Bacteria</taxon>
        <taxon>Bacillati</taxon>
        <taxon>Bacillota</taxon>
        <taxon>Bacilli</taxon>
        <taxon>Bacillales</taxon>
        <taxon>Paenibacillaceae</taxon>
        <taxon>Paenibacillus</taxon>
    </lineage>
</organism>
<dbReference type="RefSeq" id="WP_301624303.1">
    <property type="nucleotide sequence ID" value="NZ_BORS01000001.1"/>
</dbReference>
<evidence type="ECO:0000256" key="2">
    <source>
        <dbReference type="ARBA" id="ARBA00034301"/>
    </source>
</evidence>
<dbReference type="PANTHER" id="PTHR42951">
    <property type="entry name" value="METALLO-BETA-LACTAMASE DOMAIN-CONTAINING"/>
    <property type="match status" value="1"/>
</dbReference>
<feature type="domain" description="Metallo-beta-lactamase" evidence="4">
    <location>
        <begin position="28"/>
        <end position="218"/>
    </location>
</feature>
<evidence type="ECO:0000256" key="3">
    <source>
        <dbReference type="ARBA" id="ARBA00048505"/>
    </source>
</evidence>
<comment type="catalytic activity">
    <reaction evidence="1">
        <text>3',5'-cyclic CMP + H2O = CMP + H(+)</text>
        <dbReference type="Rhea" id="RHEA:72675"/>
        <dbReference type="ChEBI" id="CHEBI:15377"/>
        <dbReference type="ChEBI" id="CHEBI:15378"/>
        <dbReference type="ChEBI" id="CHEBI:58003"/>
        <dbReference type="ChEBI" id="CHEBI:60377"/>
    </reaction>
    <physiologicalReaction direction="left-to-right" evidence="1">
        <dbReference type="Rhea" id="RHEA:72676"/>
    </physiologicalReaction>
</comment>
<proteinExistence type="predicted"/>
<accession>A0A919Y1F1</accession>
<dbReference type="PANTHER" id="PTHR42951:SF4">
    <property type="entry name" value="ACYL-COENZYME A THIOESTERASE MBLAC2"/>
    <property type="match status" value="1"/>
</dbReference>
<dbReference type="InterPro" id="IPR036866">
    <property type="entry name" value="RibonucZ/Hydroxyglut_hydro"/>
</dbReference>
<comment type="catalytic activity">
    <reaction evidence="3">
        <text>3',5'-cyclic UMP + H2O = UMP + H(+)</text>
        <dbReference type="Rhea" id="RHEA:70575"/>
        <dbReference type="ChEBI" id="CHEBI:15377"/>
        <dbReference type="ChEBI" id="CHEBI:15378"/>
        <dbReference type="ChEBI" id="CHEBI:57865"/>
        <dbReference type="ChEBI" id="CHEBI:184387"/>
    </reaction>
    <physiologicalReaction direction="left-to-right" evidence="3">
        <dbReference type="Rhea" id="RHEA:70576"/>
    </physiologicalReaction>
</comment>
<dbReference type="Proteomes" id="UP000678895">
    <property type="component" value="Unassembled WGS sequence"/>
</dbReference>
<evidence type="ECO:0000259" key="4">
    <source>
        <dbReference type="SMART" id="SM00849"/>
    </source>
</evidence>
<comment type="function">
    <text evidence="2">Counteracts the endogenous Pycsar antiviral defense system. Phosphodiesterase that enables metal-dependent hydrolysis of host cyclic nucleotide Pycsar defense signals such as cCMP and cUMP.</text>
</comment>